<organism evidence="1 2">
    <name type="scientific">Hymenobacter nivis</name>
    <dbReference type="NCBI Taxonomy" id="1850093"/>
    <lineage>
        <taxon>Bacteria</taxon>
        <taxon>Pseudomonadati</taxon>
        <taxon>Bacteroidota</taxon>
        <taxon>Cytophagia</taxon>
        <taxon>Cytophagales</taxon>
        <taxon>Hymenobacteraceae</taxon>
        <taxon>Hymenobacter</taxon>
    </lineage>
</organism>
<reference evidence="2" key="1">
    <citation type="submission" date="2018-04" db="EMBL/GenBank/DDBJ databases">
        <title>Complete genome of Antarctic heterotrophic bacterium Hymenobacter nivis.</title>
        <authorList>
            <person name="Terashima M."/>
        </authorList>
    </citation>
    <scope>NUCLEOTIDE SEQUENCE [LARGE SCALE GENOMIC DNA]</scope>
    <source>
        <strain evidence="2">NBRC 111535</strain>
    </source>
</reference>
<keyword evidence="2" id="KW-1185">Reference proteome</keyword>
<sequence length="313" mass="35194">MLYLLSARGKLERESFREAFGSLRPEAGNEWRFAMRWFGQLGHAAYRYERGRDILTVLPPTLSLLPGRGDGGSRFLLTGMRLPGMVAELAQLKSECVSVYSIRQHAANDHLLLPDAVILEGATSDIQNIAKELGFRFQSWMPTTAQWMLLGGGLSHYKASMIKADISTLPPPESPHRYFDPDLLAMKPVQIELGGVLPYCRDKGALVEYEMRRGQERFRLWLDGIPYMVEPAWGRYIILERHKRRALQVRGNKLLVPASAQLPGGIGLAASLLDGLVPDLQRIDGRLYHEYPATAQAMLKNELRELLSQEPVS</sequence>
<evidence type="ECO:0000313" key="1">
    <source>
        <dbReference type="EMBL" id="AWM32114.1"/>
    </source>
</evidence>
<accession>A0A2Z3GRS8</accession>
<dbReference type="KEGG" id="hnv:DDQ68_04480"/>
<evidence type="ECO:0000313" key="2">
    <source>
        <dbReference type="Proteomes" id="UP000245999"/>
    </source>
</evidence>
<dbReference type="EMBL" id="CP029145">
    <property type="protein sequence ID" value="AWM32114.1"/>
    <property type="molecule type" value="Genomic_DNA"/>
</dbReference>
<dbReference type="Proteomes" id="UP000245999">
    <property type="component" value="Chromosome"/>
</dbReference>
<dbReference type="OrthoDB" id="800063at2"/>
<protein>
    <submittedName>
        <fullName evidence="1">Uncharacterized protein</fullName>
    </submittedName>
</protein>
<dbReference type="AlphaFoldDB" id="A0A2Z3GRS8"/>
<proteinExistence type="predicted"/>
<gene>
    <name evidence="1" type="ORF">DDQ68_04480</name>
</gene>
<name>A0A2Z3GRS8_9BACT</name>